<dbReference type="EMBL" id="JANQDX010000011">
    <property type="protein sequence ID" value="KAL0916181.1"/>
    <property type="molecule type" value="Genomic_DNA"/>
</dbReference>
<protein>
    <submittedName>
        <fullName evidence="2">Uncharacterized protein</fullName>
    </submittedName>
</protein>
<reference evidence="2 3" key="1">
    <citation type="journal article" date="2024" name="Plant Biotechnol. J.">
        <title>Dendrobium thyrsiflorum genome and its molecular insights into genes involved in important horticultural traits.</title>
        <authorList>
            <person name="Chen B."/>
            <person name="Wang J.Y."/>
            <person name="Zheng P.J."/>
            <person name="Li K.L."/>
            <person name="Liang Y.M."/>
            <person name="Chen X.F."/>
            <person name="Zhang C."/>
            <person name="Zhao X."/>
            <person name="He X."/>
            <person name="Zhang G.Q."/>
            <person name="Liu Z.J."/>
            <person name="Xu Q."/>
        </authorList>
    </citation>
    <scope>NUCLEOTIDE SEQUENCE [LARGE SCALE GENOMIC DNA]</scope>
    <source>
        <strain evidence="2">GZMU011</strain>
    </source>
</reference>
<keyword evidence="1" id="KW-1133">Transmembrane helix</keyword>
<name>A0ABD0V0W4_DENTH</name>
<dbReference type="Proteomes" id="UP001552299">
    <property type="component" value="Unassembled WGS sequence"/>
</dbReference>
<gene>
    <name evidence="2" type="ORF">M5K25_013672</name>
</gene>
<sequence length="227" mass="25866">MSLAGSCKVHNLYDKKFHHLALKADGGEVDDGPDQDPMVMSTQAIMVPGLLSQKRQVNIFVYTLILIARWVAFIVYRNGGFFVVICSTLGPQSTGKSGSLPASPPFRRNFRSLASHNAREKRVRRMNREVQLRLDRVQQGRRKVQIRRYGSKDLGVISAVNGRSELRWLCSVGREVWRWDCELQLEGRRRSGVLSVWDGQGLHAEWELEVCSAEVQVLSRRMNFVLL</sequence>
<keyword evidence="1" id="KW-0472">Membrane</keyword>
<dbReference type="AlphaFoldDB" id="A0ABD0V0W4"/>
<accession>A0ABD0V0W4</accession>
<proteinExistence type="predicted"/>
<keyword evidence="3" id="KW-1185">Reference proteome</keyword>
<keyword evidence="1" id="KW-0812">Transmembrane</keyword>
<evidence type="ECO:0000256" key="1">
    <source>
        <dbReference type="SAM" id="Phobius"/>
    </source>
</evidence>
<evidence type="ECO:0000313" key="2">
    <source>
        <dbReference type="EMBL" id="KAL0916181.1"/>
    </source>
</evidence>
<comment type="caution">
    <text evidence="2">The sequence shown here is derived from an EMBL/GenBank/DDBJ whole genome shotgun (WGS) entry which is preliminary data.</text>
</comment>
<feature type="transmembrane region" description="Helical" evidence="1">
    <location>
        <begin position="59"/>
        <end position="76"/>
    </location>
</feature>
<evidence type="ECO:0000313" key="3">
    <source>
        <dbReference type="Proteomes" id="UP001552299"/>
    </source>
</evidence>
<organism evidence="2 3">
    <name type="scientific">Dendrobium thyrsiflorum</name>
    <name type="common">Pinecone-like raceme dendrobium</name>
    <name type="synonym">Orchid</name>
    <dbReference type="NCBI Taxonomy" id="117978"/>
    <lineage>
        <taxon>Eukaryota</taxon>
        <taxon>Viridiplantae</taxon>
        <taxon>Streptophyta</taxon>
        <taxon>Embryophyta</taxon>
        <taxon>Tracheophyta</taxon>
        <taxon>Spermatophyta</taxon>
        <taxon>Magnoliopsida</taxon>
        <taxon>Liliopsida</taxon>
        <taxon>Asparagales</taxon>
        <taxon>Orchidaceae</taxon>
        <taxon>Epidendroideae</taxon>
        <taxon>Malaxideae</taxon>
        <taxon>Dendrobiinae</taxon>
        <taxon>Dendrobium</taxon>
    </lineage>
</organism>